<name>R0CXH0_9FIRM</name>
<evidence type="ECO:0000313" key="1">
    <source>
        <dbReference type="EMBL" id="ENZ65813.1"/>
    </source>
</evidence>
<protein>
    <submittedName>
        <fullName evidence="1">Uncharacterized protein</fullName>
    </submittedName>
</protein>
<organism evidence="1 2">
    <name type="scientific">[Clostridium] clostridioforme 90A6</name>
    <dbReference type="NCBI Taxonomy" id="999406"/>
    <lineage>
        <taxon>Bacteria</taxon>
        <taxon>Bacillati</taxon>
        <taxon>Bacillota</taxon>
        <taxon>Clostridia</taxon>
        <taxon>Lachnospirales</taxon>
        <taxon>Lachnospiraceae</taxon>
        <taxon>Enterocloster</taxon>
    </lineage>
</organism>
<reference evidence="1" key="1">
    <citation type="submission" date="2013-01" db="EMBL/GenBank/DDBJ databases">
        <title>The Genome Sequence of Clostridium clostridioforme 90A6.</title>
        <authorList>
            <consortium name="The Broad Institute Genome Sequencing Platform"/>
            <person name="Earl A."/>
            <person name="Ward D."/>
            <person name="Feldgarden M."/>
            <person name="Gevers D."/>
            <person name="Courvalin P."/>
            <person name="Lambert T."/>
            <person name="Walker B."/>
            <person name="Young S.K."/>
            <person name="Zeng Q."/>
            <person name="Gargeya S."/>
            <person name="Fitzgerald M."/>
            <person name="Haas B."/>
            <person name="Abouelleil A."/>
            <person name="Alvarado L."/>
            <person name="Arachchi H.M."/>
            <person name="Berlin A.M."/>
            <person name="Chapman S.B."/>
            <person name="Dewar J."/>
            <person name="Goldberg J."/>
            <person name="Griggs A."/>
            <person name="Gujja S."/>
            <person name="Hansen M."/>
            <person name="Howarth C."/>
            <person name="Imamovic A."/>
            <person name="Larimer J."/>
            <person name="McCowan C."/>
            <person name="Murphy C."/>
            <person name="Neiman D."/>
            <person name="Pearson M."/>
            <person name="Priest M."/>
            <person name="Roberts A."/>
            <person name="Saif S."/>
            <person name="Shea T."/>
            <person name="Sisk P."/>
            <person name="Sykes S."/>
            <person name="Wortman J."/>
            <person name="Nusbaum C."/>
            <person name="Birren B."/>
        </authorList>
    </citation>
    <scope>NUCLEOTIDE SEQUENCE [LARGE SCALE GENOMIC DNA]</scope>
    <source>
        <strain evidence="1">90A6</strain>
    </source>
</reference>
<dbReference type="HOGENOM" id="CLU_2859750_0_0_9"/>
<sequence>MAGFTIGIMIRNRIASLPHPSFSAASSNSLGIPRKNWTIRKIKNAPPKNQGRTRAVLVSMRCSF</sequence>
<accession>R0CXH0</accession>
<evidence type="ECO:0000313" key="2">
    <source>
        <dbReference type="Proteomes" id="UP000013180"/>
    </source>
</evidence>
<dbReference type="AlphaFoldDB" id="R0CXH0"/>
<proteinExistence type="predicted"/>
<dbReference type="Proteomes" id="UP000013180">
    <property type="component" value="Unassembled WGS sequence"/>
</dbReference>
<gene>
    <name evidence="1" type="ORF">HMPREF1083_01696</name>
</gene>
<dbReference type="EMBL" id="AGYL01000015">
    <property type="protein sequence ID" value="ENZ65813.1"/>
    <property type="molecule type" value="Genomic_DNA"/>
</dbReference>
<comment type="caution">
    <text evidence="1">The sequence shown here is derived from an EMBL/GenBank/DDBJ whole genome shotgun (WGS) entry which is preliminary data.</text>
</comment>
<keyword evidence="2" id="KW-1185">Reference proteome</keyword>